<accession>A0A2S3H7K0</accession>
<evidence type="ECO:0008006" key="2">
    <source>
        <dbReference type="Google" id="ProtNLM"/>
    </source>
</evidence>
<organism evidence="1">
    <name type="scientific">Panicum hallii</name>
    <dbReference type="NCBI Taxonomy" id="206008"/>
    <lineage>
        <taxon>Eukaryota</taxon>
        <taxon>Viridiplantae</taxon>
        <taxon>Streptophyta</taxon>
        <taxon>Embryophyta</taxon>
        <taxon>Tracheophyta</taxon>
        <taxon>Spermatophyta</taxon>
        <taxon>Magnoliopsida</taxon>
        <taxon>Liliopsida</taxon>
        <taxon>Poales</taxon>
        <taxon>Poaceae</taxon>
        <taxon>PACMAD clade</taxon>
        <taxon>Panicoideae</taxon>
        <taxon>Panicodae</taxon>
        <taxon>Paniceae</taxon>
        <taxon>Panicinae</taxon>
        <taxon>Panicum</taxon>
        <taxon>Panicum sect. Panicum</taxon>
    </lineage>
</organism>
<proteinExistence type="predicted"/>
<dbReference type="Gramene" id="PAN17004">
    <property type="protein sequence ID" value="PAN17004"/>
    <property type="gene ID" value="PAHAL_3G099400"/>
</dbReference>
<gene>
    <name evidence="1" type="ORF">PAHAL_3G099400</name>
</gene>
<dbReference type="AlphaFoldDB" id="A0A2S3H7K0"/>
<dbReference type="EMBL" id="CM008048">
    <property type="protein sequence ID" value="PAN17004.2"/>
    <property type="molecule type" value="Genomic_DNA"/>
</dbReference>
<dbReference type="Proteomes" id="UP000243499">
    <property type="component" value="Chromosome 3"/>
</dbReference>
<name>A0A2S3H7K0_9POAL</name>
<reference evidence="1" key="1">
    <citation type="submission" date="2018-04" db="EMBL/GenBank/DDBJ databases">
        <title>WGS assembly of Panicum hallii.</title>
        <authorList>
            <person name="Lovell J."/>
            <person name="Jenkins J."/>
            <person name="Lowry D."/>
            <person name="Mamidi S."/>
            <person name="Sreedasyam A."/>
            <person name="Weng X."/>
            <person name="Barry K."/>
            <person name="Bonette J."/>
            <person name="Campitelli B."/>
            <person name="Daum C."/>
            <person name="Gordon S."/>
            <person name="Gould B."/>
            <person name="Lipzen A."/>
            <person name="Macqueen A."/>
            <person name="Palacio-Mejia J."/>
            <person name="Plott C."/>
            <person name="Shakirov E."/>
            <person name="Shu S."/>
            <person name="Yoshinaga Y."/>
            <person name="Zane M."/>
            <person name="Rokhsar D."/>
            <person name="Grimwood J."/>
            <person name="Schmutz J."/>
            <person name="Juenger T."/>
        </authorList>
    </citation>
    <scope>NUCLEOTIDE SEQUENCE [LARGE SCALE GENOMIC DNA]</scope>
    <source>
        <strain evidence="1">FIL2</strain>
    </source>
</reference>
<dbReference type="PANTHER" id="PTHR47746">
    <property type="entry name" value="ZF-RVT DOMAIN-CONTAINING PROTEIN"/>
    <property type="match status" value="1"/>
</dbReference>
<dbReference type="PANTHER" id="PTHR47746:SF40">
    <property type="entry name" value="OS04G0563550 PROTEIN"/>
    <property type="match status" value="1"/>
</dbReference>
<sequence length="129" mass="15383">MALMHTMSAGFATKDPETADHLLVNCNCSFAKIIWWNLLSWMDCPCSFTQESLQLHTWWDHLRKLQAQEKRRGFDTLFMLIIWALWKERNNRLFQRQESTVQELQDRIKLDIKLWIEAGASRLGCLKRE</sequence>
<evidence type="ECO:0000313" key="1">
    <source>
        <dbReference type="EMBL" id="PAN17004.2"/>
    </source>
</evidence>
<protein>
    <recommendedName>
        <fullName evidence="2">Reverse transcriptase zinc-binding domain-containing protein</fullName>
    </recommendedName>
</protein>